<evidence type="ECO:0000256" key="1">
    <source>
        <dbReference type="SAM" id="MobiDB-lite"/>
    </source>
</evidence>
<dbReference type="EMBL" id="AVOT02010078">
    <property type="protein sequence ID" value="MBW0489447.1"/>
    <property type="molecule type" value="Genomic_DNA"/>
</dbReference>
<dbReference type="Proteomes" id="UP000765509">
    <property type="component" value="Unassembled WGS sequence"/>
</dbReference>
<feature type="region of interest" description="Disordered" evidence="1">
    <location>
        <begin position="23"/>
        <end position="76"/>
    </location>
</feature>
<feature type="compositionally biased region" description="Polar residues" evidence="1">
    <location>
        <begin position="59"/>
        <end position="76"/>
    </location>
</feature>
<dbReference type="AlphaFoldDB" id="A0A9Q3H398"/>
<name>A0A9Q3H398_9BASI</name>
<feature type="compositionally biased region" description="Acidic residues" evidence="1">
    <location>
        <begin position="41"/>
        <end position="50"/>
    </location>
</feature>
<dbReference type="Pfam" id="PF16297">
    <property type="entry name" value="DUF4939"/>
    <property type="match status" value="1"/>
</dbReference>
<dbReference type="InterPro" id="IPR032549">
    <property type="entry name" value="DUF4939"/>
</dbReference>
<gene>
    <name evidence="3" type="ORF">O181_029162</name>
</gene>
<accession>A0A9Q3H398</accession>
<keyword evidence="4" id="KW-1185">Reference proteome</keyword>
<organism evidence="3 4">
    <name type="scientific">Austropuccinia psidii MF-1</name>
    <dbReference type="NCBI Taxonomy" id="1389203"/>
    <lineage>
        <taxon>Eukaryota</taxon>
        <taxon>Fungi</taxon>
        <taxon>Dikarya</taxon>
        <taxon>Basidiomycota</taxon>
        <taxon>Pucciniomycotina</taxon>
        <taxon>Pucciniomycetes</taxon>
        <taxon>Pucciniales</taxon>
        <taxon>Sphaerophragmiaceae</taxon>
        <taxon>Austropuccinia</taxon>
    </lineage>
</organism>
<evidence type="ECO:0000259" key="2">
    <source>
        <dbReference type="Pfam" id="PF16297"/>
    </source>
</evidence>
<proteinExistence type="predicted"/>
<protein>
    <recommendedName>
        <fullName evidence="2">DUF4939 domain-containing protein</fullName>
    </recommendedName>
</protein>
<reference evidence="3" key="1">
    <citation type="submission" date="2021-03" db="EMBL/GenBank/DDBJ databases">
        <title>Draft genome sequence of rust myrtle Austropuccinia psidii MF-1, a brazilian biotype.</title>
        <authorList>
            <person name="Quecine M.C."/>
            <person name="Pachon D.M.R."/>
            <person name="Bonatelli M.L."/>
            <person name="Correr F.H."/>
            <person name="Franceschini L.M."/>
            <person name="Leite T.F."/>
            <person name="Margarido G.R.A."/>
            <person name="Almeida C.A."/>
            <person name="Ferrarezi J.A."/>
            <person name="Labate C.A."/>
        </authorList>
    </citation>
    <scope>NUCLEOTIDE SEQUENCE</scope>
    <source>
        <strain evidence="3">MF-1</strain>
    </source>
</reference>
<evidence type="ECO:0000313" key="4">
    <source>
        <dbReference type="Proteomes" id="UP000765509"/>
    </source>
</evidence>
<feature type="domain" description="DUF4939" evidence="2">
    <location>
        <begin position="98"/>
        <end position="205"/>
    </location>
</feature>
<evidence type="ECO:0000313" key="3">
    <source>
        <dbReference type="EMBL" id="MBW0489447.1"/>
    </source>
</evidence>
<comment type="caution">
    <text evidence="3">The sequence shown here is derived from an EMBL/GenBank/DDBJ whole genome shotgun (WGS) entry which is preliminary data.</text>
</comment>
<dbReference type="OrthoDB" id="2691415at2759"/>
<sequence length="348" mass="38854">MEGAAPPRKGGVKSRRSSSFSVFLGGYTSISQGPRSRLGESEEEEGEESEETKVEAALSGTSEASKAQNLAHSDRSLVSQAEPNFLKMMEQMTQLMGQLTQAVDPRENSKTSKFKTPSIKAPEPFYGTQAHKLKGFIQSCPLIFHNDPANLFSDRKKVLYSTSFLTGRAGKWIEPYLSNISNEDPSYLLNDWKFFKTQLCTLFGDPNEVRKDEKRLGRKGIYSFLQKRIGIMIIGSDSSHINSSTSNDLATAFNIVSLAGVLKTPSLPSSVHIPSIMRSQSLLISRDEVFKEIKDFGEDVDIYLLHLFKGDMDPPPLSFTSCLEEQWYEAEEQEEIETVLKVVPPAYQ</sequence>